<dbReference type="Proteomes" id="UP001228044">
    <property type="component" value="Unassembled WGS sequence"/>
</dbReference>
<dbReference type="InterPro" id="IPR036264">
    <property type="entry name" value="Bact_exopeptidase_dim_dom"/>
</dbReference>
<feature type="domain" description="Peptidase M20 dimerisation" evidence="2">
    <location>
        <begin position="191"/>
        <end position="288"/>
    </location>
</feature>
<dbReference type="EMBL" id="JAUHHC010000008">
    <property type="protein sequence ID" value="MDN3923204.1"/>
    <property type="molecule type" value="Genomic_DNA"/>
</dbReference>
<evidence type="ECO:0000313" key="3">
    <source>
        <dbReference type="EMBL" id="MDN3923204.1"/>
    </source>
</evidence>
<dbReference type="Pfam" id="PF07687">
    <property type="entry name" value="M20_dimer"/>
    <property type="match status" value="1"/>
</dbReference>
<dbReference type="RefSeq" id="WP_290361514.1">
    <property type="nucleotide sequence ID" value="NZ_JAUHHC010000008.1"/>
</dbReference>
<dbReference type="NCBIfam" id="TIGR01891">
    <property type="entry name" value="amidohydrolases"/>
    <property type="match status" value="1"/>
</dbReference>
<protein>
    <submittedName>
        <fullName evidence="3">M20 aminoacylase family protein</fullName>
    </submittedName>
</protein>
<dbReference type="Gene3D" id="3.40.630.10">
    <property type="entry name" value="Zn peptidases"/>
    <property type="match status" value="1"/>
</dbReference>
<dbReference type="PIRSF" id="PIRSF005962">
    <property type="entry name" value="Pept_M20D_amidohydro"/>
    <property type="match status" value="1"/>
</dbReference>
<organism evidence="3 4">
    <name type="scientific">Roseateles violae</name>
    <dbReference type="NCBI Taxonomy" id="3058042"/>
    <lineage>
        <taxon>Bacteria</taxon>
        <taxon>Pseudomonadati</taxon>
        <taxon>Pseudomonadota</taxon>
        <taxon>Betaproteobacteria</taxon>
        <taxon>Burkholderiales</taxon>
        <taxon>Sphaerotilaceae</taxon>
        <taxon>Roseateles</taxon>
    </lineage>
</organism>
<dbReference type="SUPFAM" id="SSF53187">
    <property type="entry name" value="Zn-dependent exopeptidases"/>
    <property type="match status" value="1"/>
</dbReference>
<dbReference type="CDD" id="cd05666">
    <property type="entry name" value="M20_Acy1-like"/>
    <property type="match status" value="1"/>
</dbReference>
<evidence type="ECO:0000259" key="2">
    <source>
        <dbReference type="Pfam" id="PF07687"/>
    </source>
</evidence>
<sequence length="400" mass="43056">MSTRSAEVLRALTARSSEFVAIRRDIHRYPELPFDEHRTSELVARRLQAWGYEVERGLGGTGVVGRLVRGHGHRRLGLRADMDALPIDETSGVPHASCHAGVMHACGHDGHTAMLLAAAEYLAREGRFEGTLNLIFQPAEEAGGGALRMMDDGLFDKYPCDAVFAMHNLPGLPSGRLVFREGATGASSDYASVTLTGVGGHGAMPHKATDPLVAAASIVMALQTIVSRNIDPLQMAVVTVGALNAGRANNVIPQQAQLEISVRALDRAVRERLRERVLALVQAQAESYEVKAAIDWRPGYSVLVNTAEETQLAREVGIALLGAESVELQGAALPGSEDFAFMLERVPGSYLFIGNGDRPGSCMVHHPGYDFDDHNVAIGGAYWVCLAERFLGDGNSSRQR</sequence>
<dbReference type="PANTHER" id="PTHR11014:SF63">
    <property type="entry name" value="METALLOPEPTIDASE, PUTATIVE (AFU_ORTHOLOGUE AFUA_6G09600)-RELATED"/>
    <property type="match status" value="1"/>
</dbReference>
<dbReference type="PANTHER" id="PTHR11014">
    <property type="entry name" value="PEPTIDASE M20 FAMILY MEMBER"/>
    <property type="match status" value="1"/>
</dbReference>
<dbReference type="InterPro" id="IPR017439">
    <property type="entry name" value="Amidohydrolase"/>
</dbReference>
<evidence type="ECO:0000313" key="4">
    <source>
        <dbReference type="Proteomes" id="UP001228044"/>
    </source>
</evidence>
<name>A0ABT8E079_9BURK</name>
<dbReference type="Pfam" id="PF01546">
    <property type="entry name" value="Peptidase_M20"/>
    <property type="match status" value="1"/>
</dbReference>
<keyword evidence="1" id="KW-0378">Hydrolase</keyword>
<dbReference type="InterPro" id="IPR011650">
    <property type="entry name" value="Peptidase_M20_dimer"/>
</dbReference>
<dbReference type="Gene3D" id="3.30.70.360">
    <property type="match status" value="1"/>
</dbReference>
<dbReference type="SUPFAM" id="SSF55031">
    <property type="entry name" value="Bacterial exopeptidase dimerisation domain"/>
    <property type="match status" value="1"/>
</dbReference>
<keyword evidence="4" id="KW-1185">Reference proteome</keyword>
<gene>
    <name evidence="3" type="ORF">QWJ38_23195</name>
</gene>
<evidence type="ECO:0000256" key="1">
    <source>
        <dbReference type="ARBA" id="ARBA00022801"/>
    </source>
</evidence>
<dbReference type="InterPro" id="IPR002933">
    <property type="entry name" value="Peptidase_M20"/>
</dbReference>
<reference evidence="3 4" key="1">
    <citation type="submission" date="2023-06" db="EMBL/GenBank/DDBJ databases">
        <title>Pelomonas sp. PFR6 16S ribosomal RNA gene Genome sequencing and assembly.</title>
        <authorList>
            <person name="Woo H."/>
        </authorList>
    </citation>
    <scope>NUCLEOTIDE SEQUENCE [LARGE SCALE GENOMIC DNA]</scope>
    <source>
        <strain evidence="3 4">PFR6</strain>
    </source>
</reference>
<comment type="caution">
    <text evidence="3">The sequence shown here is derived from an EMBL/GenBank/DDBJ whole genome shotgun (WGS) entry which is preliminary data.</text>
</comment>
<proteinExistence type="predicted"/>
<accession>A0ABT8E079</accession>